<protein>
    <recommendedName>
        <fullName evidence="4">Integral membrane protein</fullName>
    </recommendedName>
</protein>
<accession>A0ABU1SH31</accession>
<dbReference type="RefSeq" id="WP_310023214.1">
    <property type="nucleotide sequence ID" value="NZ_JAVDUM010000019.1"/>
</dbReference>
<sequence>MTDASPRPEESRRRVWPFIVLAALCILPILVTAGVQYLDGRENVSYRCTVDADLPEGAAIGEDNLVSSAVTAFPAGRLCVYKAEGGGTVSVQTGWTPTLIGAAATIIATALTIAAYRRRSRIVVFIPLAGIALLWLIVIVNARTTTR</sequence>
<evidence type="ECO:0008006" key="4">
    <source>
        <dbReference type="Google" id="ProtNLM"/>
    </source>
</evidence>
<keyword evidence="1" id="KW-1133">Transmembrane helix</keyword>
<evidence type="ECO:0000256" key="1">
    <source>
        <dbReference type="SAM" id="Phobius"/>
    </source>
</evidence>
<organism evidence="2 3">
    <name type="scientific">Microbacterium resistens</name>
    <dbReference type="NCBI Taxonomy" id="156977"/>
    <lineage>
        <taxon>Bacteria</taxon>
        <taxon>Bacillati</taxon>
        <taxon>Actinomycetota</taxon>
        <taxon>Actinomycetes</taxon>
        <taxon>Micrococcales</taxon>
        <taxon>Microbacteriaceae</taxon>
        <taxon>Microbacterium</taxon>
    </lineage>
</organism>
<reference evidence="2 3" key="1">
    <citation type="submission" date="2023-07" db="EMBL/GenBank/DDBJ databases">
        <title>Sorghum-associated microbial communities from plants grown in Nebraska, USA.</title>
        <authorList>
            <person name="Schachtman D."/>
        </authorList>
    </citation>
    <scope>NUCLEOTIDE SEQUENCE [LARGE SCALE GENOMIC DNA]</scope>
    <source>
        <strain evidence="2 3">2980</strain>
    </source>
</reference>
<keyword evidence="1" id="KW-0812">Transmembrane</keyword>
<proteinExistence type="predicted"/>
<dbReference type="Proteomes" id="UP001259347">
    <property type="component" value="Unassembled WGS sequence"/>
</dbReference>
<feature type="transmembrane region" description="Helical" evidence="1">
    <location>
        <begin position="15"/>
        <end position="37"/>
    </location>
</feature>
<dbReference type="EMBL" id="JAVDUM010000019">
    <property type="protein sequence ID" value="MDR6868932.1"/>
    <property type="molecule type" value="Genomic_DNA"/>
</dbReference>
<feature type="transmembrane region" description="Helical" evidence="1">
    <location>
        <begin position="122"/>
        <end position="142"/>
    </location>
</feature>
<gene>
    <name evidence="2" type="ORF">J2Y69_003558</name>
</gene>
<keyword evidence="1" id="KW-0472">Membrane</keyword>
<keyword evidence="3" id="KW-1185">Reference proteome</keyword>
<comment type="caution">
    <text evidence="2">The sequence shown here is derived from an EMBL/GenBank/DDBJ whole genome shotgun (WGS) entry which is preliminary data.</text>
</comment>
<evidence type="ECO:0000313" key="2">
    <source>
        <dbReference type="EMBL" id="MDR6868932.1"/>
    </source>
</evidence>
<evidence type="ECO:0000313" key="3">
    <source>
        <dbReference type="Proteomes" id="UP001259347"/>
    </source>
</evidence>
<feature type="transmembrane region" description="Helical" evidence="1">
    <location>
        <begin position="95"/>
        <end position="115"/>
    </location>
</feature>
<name>A0ABU1SH31_9MICO</name>